<evidence type="ECO:0000256" key="1">
    <source>
        <dbReference type="SAM" id="MobiDB-lite"/>
    </source>
</evidence>
<evidence type="ECO:0000256" key="2">
    <source>
        <dbReference type="SAM" id="Phobius"/>
    </source>
</evidence>
<evidence type="ECO:0000313" key="4">
    <source>
        <dbReference type="Proteomes" id="UP000199223"/>
    </source>
</evidence>
<feature type="region of interest" description="Disordered" evidence="1">
    <location>
        <begin position="193"/>
        <end position="213"/>
    </location>
</feature>
<feature type="transmembrane region" description="Helical" evidence="2">
    <location>
        <begin position="109"/>
        <end position="129"/>
    </location>
</feature>
<keyword evidence="2" id="KW-1133">Transmembrane helix</keyword>
<evidence type="ECO:0000313" key="3">
    <source>
        <dbReference type="EMBL" id="SEJ03598.1"/>
    </source>
</evidence>
<reference evidence="4" key="1">
    <citation type="submission" date="2016-10" db="EMBL/GenBank/DDBJ databases">
        <authorList>
            <person name="Varghese N."/>
            <person name="Submissions S."/>
        </authorList>
    </citation>
    <scope>NUCLEOTIDE SEQUENCE [LARGE SCALE GENOMIC DNA]</scope>
    <source>
        <strain evidence="4">CGMCC 1.10218</strain>
    </source>
</reference>
<sequence>MTAAASSSTPANRRALLTFLRFFAGLALLAGLAFFLWTPGAWQNKLFAWVLLTILADECAGWFGYAGLALGLIVLFAPGATPEQWFVILPLIGAALFALLLLKHSGGPFVLPFAGLIFVGAVLAADRVGGIIDTPIKLLGSPEFQRMSVLPMVIGLGVSFVRQSVTGLLRWSARRRVAAVPAVSAAAGITAATSGSATPAGVGPGRPPAPVTPVAPAAAGAAVTGAPAPATVISADPQGAAPTPGAGLSPAPSIPASAPEPSASPATPSHPAAPGITPPAKKP</sequence>
<keyword evidence="2" id="KW-0472">Membrane</keyword>
<protein>
    <submittedName>
        <fullName evidence="3">Uncharacterized protein</fullName>
    </submittedName>
</protein>
<keyword evidence="2" id="KW-0812">Transmembrane</keyword>
<feature type="transmembrane region" description="Helical" evidence="2">
    <location>
        <begin position="15"/>
        <end position="37"/>
    </location>
</feature>
<name>A0A1H6VG95_9DEIO</name>
<accession>A0A1H6VG95</accession>
<keyword evidence="4" id="KW-1185">Reference proteome</keyword>
<dbReference type="Proteomes" id="UP000199223">
    <property type="component" value="Unassembled WGS sequence"/>
</dbReference>
<dbReference type="EMBL" id="FNZA01000003">
    <property type="protein sequence ID" value="SEJ03598.1"/>
    <property type="molecule type" value="Genomic_DNA"/>
</dbReference>
<gene>
    <name evidence="3" type="ORF">SAMN04488058_103158</name>
</gene>
<feature type="transmembrane region" description="Helical" evidence="2">
    <location>
        <begin position="84"/>
        <end position="102"/>
    </location>
</feature>
<proteinExistence type="predicted"/>
<dbReference type="RefSeq" id="WP_245745242.1">
    <property type="nucleotide sequence ID" value="NZ_FNZA01000003.1"/>
</dbReference>
<feature type="compositionally biased region" description="Low complexity" evidence="1">
    <location>
        <begin position="244"/>
        <end position="275"/>
    </location>
</feature>
<organism evidence="3 4">
    <name type="scientific">Deinococcus reticulitermitis</name>
    <dbReference type="NCBI Taxonomy" id="856736"/>
    <lineage>
        <taxon>Bacteria</taxon>
        <taxon>Thermotogati</taxon>
        <taxon>Deinococcota</taxon>
        <taxon>Deinococci</taxon>
        <taxon>Deinococcales</taxon>
        <taxon>Deinococcaceae</taxon>
        <taxon>Deinococcus</taxon>
    </lineage>
</organism>
<feature type="transmembrane region" description="Helical" evidence="2">
    <location>
        <begin position="49"/>
        <end position="78"/>
    </location>
</feature>
<dbReference type="AlphaFoldDB" id="A0A1H6VG95"/>
<dbReference type="STRING" id="856736.SAMN04488058_103158"/>
<feature type="region of interest" description="Disordered" evidence="1">
    <location>
        <begin position="231"/>
        <end position="283"/>
    </location>
</feature>